<reference evidence="1 2" key="1">
    <citation type="submission" date="2023-09" db="EMBL/GenBank/DDBJ databases">
        <authorList>
            <person name="Wang M."/>
        </authorList>
    </citation>
    <scope>NUCLEOTIDE SEQUENCE [LARGE SCALE GENOMIC DNA]</scope>
    <source>
        <strain evidence="1">GT-2023</strain>
        <tissue evidence="1">Liver</tissue>
    </source>
</reference>
<dbReference type="EMBL" id="JAYMGO010000022">
    <property type="protein sequence ID" value="KAL1251938.1"/>
    <property type="molecule type" value="Genomic_DNA"/>
</dbReference>
<proteinExistence type="predicted"/>
<protein>
    <submittedName>
        <fullName evidence="1">Uncharacterized protein</fullName>
    </submittedName>
</protein>
<comment type="caution">
    <text evidence="1">The sequence shown here is derived from an EMBL/GenBank/DDBJ whole genome shotgun (WGS) entry which is preliminary data.</text>
</comment>
<gene>
    <name evidence="1" type="ORF">QQF64_019734</name>
</gene>
<keyword evidence="2" id="KW-1185">Reference proteome</keyword>
<organism evidence="1 2">
    <name type="scientific">Cirrhinus molitorella</name>
    <name type="common">mud carp</name>
    <dbReference type="NCBI Taxonomy" id="172907"/>
    <lineage>
        <taxon>Eukaryota</taxon>
        <taxon>Metazoa</taxon>
        <taxon>Chordata</taxon>
        <taxon>Craniata</taxon>
        <taxon>Vertebrata</taxon>
        <taxon>Euteleostomi</taxon>
        <taxon>Actinopterygii</taxon>
        <taxon>Neopterygii</taxon>
        <taxon>Teleostei</taxon>
        <taxon>Ostariophysi</taxon>
        <taxon>Cypriniformes</taxon>
        <taxon>Cyprinidae</taxon>
        <taxon>Labeoninae</taxon>
        <taxon>Labeonini</taxon>
        <taxon>Cirrhinus</taxon>
    </lineage>
</organism>
<dbReference type="Proteomes" id="UP001558613">
    <property type="component" value="Unassembled WGS sequence"/>
</dbReference>
<evidence type="ECO:0000313" key="2">
    <source>
        <dbReference type="Proteomes" id="UP001558613"/>
    </source>
</evidence>
<evidence type="ECO:0000313" key="1">
    <source>
        <dbReference type="EMBL" id="KAL1251938.1"/>
    </source>
</evidence>
<sequence length="90" mass="9659">MSARALLVGFSSSSPRPARLTRPIPRALVSRRTSARVLPVGFLLLPSASETYPSDDMSLGLPSDVVRVFLAGRPKLLLSASRRGPTRLTS</sequence>
<accession>A0ABR3LGA8</accession>
<name>A0ABR3LGA8_9TELE</name>